<dbReference type="Pfam" id="PF09339">
    <property type="entry name" value="HTH_IclR"/>
    <property type="match status" value="1"/>
</dbReference>
<dbReference type="InterPro" id="IPR005471">
    <property type="entry name" value="Tscrpt_reg_IclR_N"/>
</dbReference>
<reference evidence="2 3" key="1">
    <citation type="submission" date="2020-07" db="EMBL/GenBank/DDBJ databases">
        <authorList>
            <person name="Feng X."/>
        </authorList>
    </citation>
    <scope>NUCLEOTIDE SEQUENCE [LARGE SCALE GENOMIC DNA]</scope>
    <source>
        <strain evidence="2 3">JCM31066</strain>
    </source>
</reference>
<comment type="caution">
    <text evidence="2">The sequence shown here is derived from an EMBL/GenBank/DDBJ whole genome shotgun (WGS) entry which is preliminary data.</text>
</comment>
<protein>
    <submittedName>
        <fullName evidence="2">Helix-turn-helix domain-containing protein</fullName>
    </submittedName>
</protein>
<dbReference type="InterPro" id="IPR036390">
    <property type="entry name" value="WH_DNA-bd_sf"/>
</dbReference>
<dbReference type="GO" id="GO:0003700">
    <property type="term" value="F:DNA-binding transcription factor activity"/>
    <property type="evidence" value="ECO:0007669"/>
    <property type="project" value="TreeGrafter"/>
</dbReference>
<dbReference type="GO" id="GO:0045892">
    <property type="term" value="P:negative regulation of DNA-templated transcription"/>
    <property type="evidence" value="ECO:0007669"/>
    <property type="project" value="TreeGrafter"/>
</dbReference>
<dbReference type="Proteomes" id="UP000546464">
    <property type="component" value="Unassembled WGS sequence"/>
</dbReference>
<feature type="domain" description="HTH iclR-type" evidence="1">
    <location>
        <begin position="16"/>
        <end position="80"/>
    </location>
</feature>
<dbReference type="GO" id="GO:0003677">
    <property type="term" value="F:DNA binding"/>
    <property type="evidence" value="ECO:0007669"/>
    <property type="project" value="InterPro"/>
</dbReference>
<dbReference type="SUPFAM" id="SSF46785">
    <property type="entry name" value="Winged helix' DNA-binding domain"/>
    <property type="match status" value="1"/>
</dbReference>
<accession>A0A842HH65</accession>
<keyword evidence="3" id="KW-1185">Reference proteome</keyword>
<evidence type="ECO:0000313" key="3">
    <source>
        <dbReference type="Proteomes" id="UP000546464"/>
    </source>
</evidence>
<proteinExistence type="predicted"/>
<dbReference type="AlphaFoldDB" id="A0A842HH65"/>
<dbReference type="PANTHER" id="PTHR30136">
    <property type="entry name" value="HELIX-TURN-HELIX TRANSCRIPTIONAL REGULATOR, ICLR FAMILY"/>
    <property type="match status" value="1"/>
</dbReference>
<gene>
    <name evidence="2" type="ORF">H5P28_09950</name>
</gene>
<evidence type="ECO:0000313" key="2">
    <source>
        <dbReference type="EMBL" id="MBC2594581.1"/>
    </source>
</evidence>
<name>A0A842HH65_9BACT</name>
<dbReference type="Gene3D" id="1.10.10.10">
    <property type="entry name" value="Winged helix-like DNA-binding domain superfamily/Winged helix DNA-binding domain"/>
    <property type="match status" value="1"/>
</dbReference>
<dbReference type="RefSeq" id="WP_185675562.1">
    <property type="nucleotide sequence ID" value="NZ_JACHVB010000025.1"/>
</dbReference>
<sequence>MKQLDPQALCQPETPAPALGRGLAILAALAQDSPQSLESLATRLKLPKASVFRLMATLETLGMVRRTSQKTYEPLWQLQPAADTLTLLRNRLEARMPALCAESRCTIEWYEPGAEGMRLVLQKNPESELCVKVRPGYVRLWGDELEAVARLGYAFYPDAPAPVVMDHYPANGERQPLPLAKVRAQIALARREENAFDPAYNSNAVRRFAIAVIEDGQFAGVLALAEAYHFTQRPGADTRFQQLRDLLA</sequence>
<dbReference type="InterPro" id="IPR036388">
    <property type="entry name" value="WH-like_DNA-bd_sf"/>
</dbReference>
<dbReference type="InterPro" id="IPR050707">
    <property type="entry name" value="HTH_MetabolicPath_Reg"/>
</dbReference>
<dbReference type="EMBL" id="JACHVB010000025">
    <property type="protein sequence ID" value="MBC2594581.1"/>
    <property type="molecule type" value="Genomic_DNA"/>
</dbReference>
<dbReference type="SMART" id="SM00346">
    <property type="entry name" value="HTH_ICLR"/>
    <property type="match status" value="1"/>
</dbReference>
<evidence type="ECO:0000259" key="1">
    <source>
        <dbReference type="PROSITE" id="PS51077"/>
    </source>
</evidence>
<dbReference type="PROSITE" id="PS51077">
    <property type="entry name" value="HTH_ICLR"/>
    <property type="match status" value="1"/>
</dbReference>
<organism evidence="2 3">
    <name type="scientific">Ruficoccus amylovorans</name>
    <dbReference type="NCBI Taxonomy" id="1804625"/>
    <lineage>
        <taxon>Bacteria</taxon>
        <taxon>Pseudomonadati</taxon>
        <taxon>Verrucomicrobiota</taxon>
        <taxon>Opitutia</taxon>
        <taxon>Puniceicoccales</taxon>
        <taxon>Cerasicoccaceae</taxon>
        <taxon>Ruficoccus</taxon>
    </lineage>
</organism>
<dbReference type="PANTHER" id="PTHR30136:SF34">
    <property type="entry name" value="TRANSCRIPTIONAL REGULATOR"/>
    <property type="match status" value="1"/>
</dbReference>